<comment type="caution">
    <text evidence="6">The sequence shown here is derived from an EMBL/GenBank/DDBJ whole genome shotgun (WGS) entry which is preliminary data.</text>
</comment>
<feature type="domain" description="VWFA" evidence="4">
    <location>
        <begin position="1422"/>
        <end position="1594"/>
    </location>
</feature>
<keyword evidence="1" id="KW-0800">Toxin</keyword>
<dbReference type="PANTHER" id="PTHR24020:SF20">
    <property type="entry name" value="PH DOMAIN-CONTAINING PROTEIN"/>
    <property type="match status" value="1"/>
</dbReference>
<evidence type="ECO:0000313" key="6">
    <source>
        <dbReference type="EMBL" id="CAH3120961.1"/>
    </source>
</evidence>
<accession>A0AAU9WPI5</accession>
<dbReference type="Gene3D" id="3.40.50.410">
    <property type="entry name" value="von Willebrand factor, type A domain"/>
    <property type="match status" value="8"/>
</dbReference>
<dbReference type="PANTHER" id="PTHR24020">
    <property type="entry name" value="COLLAGEN ALPHA"/>
    <property type="match status" value="1"/>
</dbReference>
<name>A0AAU9WPI5_9CNID</name>
<feature type="region of interest" description="Disordered" evidence="3">
    <location>
        <begin position="2038"/>
        <end position="2077"/>
    </location>
</feature>
<organism evidence="6 7">
    <name type="scientific">Pocillopora meandrina</name>
    <dbReference type="NCBI Taxonomy" id="46732"/>
    <lineage>
        <taxon>Eukaryota</taxon>
        <taxon>Metazoa</taxon>
        <taxon>Cnidaria</taxon>
        <taxon>Anthozoa</taxon>
        <taxon>Hexacorallia</taxon>
        <taxon>Scleractinia</taxon>
        <taxon>Astrocoeniina</taxon>
        <taxon>Pocilloporidae</taxon>
        <taxon>Pocillopora</taxon>
    </lineage>
</organism>
<feature type="domain" description="VWFA" evidence="4">
    <location>
        <begin position="1021"/>
        <end position="1197"/>
    </location>
</feature>
<feature type="compositionally biased region" description="Basic and acidic residues" evidence="3">
    <location>
        <begin position="2068"/>
        <end position="2077"/>
    </location>
</feature>
<sequence>ADRKNVRLLPISQDGKFMRLPLQFRPKTKHSRELTSNDKIRKFPSTKKQVNRARFKRSISQNADDLPLSRLTDDLEQLTELLKSREEKPQHVTVIDNSDKRANTAEGNILAFDLVFVVDGSKDIDDQGTGNFRKCLEFTKEILRSFPVSKQGVHTGIITYGRKALVDINLDTSLDQTGIESVIDAIPYSGDESYTGNALDTAMGKLFPHSGREKVAHILVVVKGSISQDEVQSSAQELRDSGVRIFCIGVGKRFDQSQLDLIASSPSGTYVITTEFNTLRNVVPTLSSRILSVLSEPTGKQTPATTGSLWTDGGIVEAKIDLAFLIDGSDTVGERNFRISLDFAKTIGDSFWTQFGSLHLGLVVFGADASVIFDFDNGYKDITDVNNAISNAAFPGGGKVMVGDALKWTETHLFGSKHQDSYKRILVVIIGSSSGDDVFLGAEMLKENSVTTFCIGVGSNFEKTQIDGIASSPSSDNVLTVSTYPGLAFLKQPLIHKIEQARTTYIPPKDPNERFQRYIPGQAGAKAVLLQGRVPPGGVTGFPLAAGVPQAGVPPGTISPVGVPQTGVPPPGIQPAAVTPPSIPPVGSPPGRLPSVGPSLVLPTAPVALPGGQETGNEALSKRPLHPNPAVPSLVPVEDEKLDLVFLLDGSTSITNAGFQDAKLFIKKLYSNFPIGEYSTHVGLVVFGEESKTIFDLIEYTDKQTLDMKLPSLLKYDSSENFLGRGLETVKKNVYDVSARPGGHQVLVIIAAGSSQDDVKAPSRDLRDEGVRIFCLGIGNNVDVNQLQNVVTAPEREHLATVTSDELDTLLGPVVQNIRKDITETVVPLRLADVKMDLGFLLDINSNNFRRDEFSNVLNSIKSTYAPFVIGDEKTRIGVLAYDEHIHTMIAMGQYSSQQSLDIALDKVVTSTTSGDNLLGRGLAAVKSQLFYGKPRPEVPKILVVISGGKSKDDVSSPSKELKGLNVTIFCIGVGQNVDRSELEAIATLPAVSHVVMATISHRETAGGNLASRIEKAIQVDLGFLVDGSSNVMETEFFQCMEMVKYIYSAFSVSQENVHVGLGVISSNPEIIFGFEKYFDKISLNSAIDSVKYSGAQQVANVGLSLITARDTFYSKSTRKGVRRVLVLMIKSKSNDEISDPARKLRDDGVEIYGFDFGDRVEVQEIAEIATTPTNKHVVINGIGTFLAGAQNLIGKLGIAKVESAQRQTPKLRMTPHGKGNAIDLVILIDGSAKTKLEDFNQIKEITKAIYYKFGVSLNGTHVAVVVYSEVTQIVFNLKKHYDPQGMDNDINTAPYLSGLGMMGSALRDVKTHIFDVYSRPNVPKVLISVLTGAPADEIERYINELKMSCVLLFALGLTSNYSPQILDLASSEPHFEYVLTSETFPEANSVAQKMAAKIKKVVSIQKSRSELCVQPGDSRLDFVLLLGNCGNNSKEYFPRRLDFARNLMHSLTVNPRSVRTALISVSNGAEIVQGLKAQPYNPVAVSSASHLSGGLCTFGQGMEIALALFRNSGIRGIPQVLIALLDGKSDDDVSKPAIEISKAGVLMYAVGSKNKVSELFASNITSDPTKEFFIPDPGILPIETMKQAVVDKLERETKPSSELKPQPQSQNATKSRQPLAAKIGPVDLVFLVEGSDMVNETLFRVMLDIVKDVYSRFPVSLNETHVAVVVYGSNTQIVFNLKDYLNASEMNKVLVSIPKPYGAAFSGKALKAVRTKVFDGAGRTNESGVSRVLLHITCGKSADDVVGPAKVLKEAKVKIVAAGACPEANKMELCNIGSPPVCNNSVLINTLKPPNIPGKELANKLKQEMTLFLPPSRQYPFISFNSSSRKVTFRFTFNITLLVLQPYFRKELEILPNLLHALAGQNVSEPSTGEYKNQESNLPLFMKNKIESIGQNIFNDNDKRWAQRRELSTLVPNMFWNNGPSEAVLPLVPSLVPVHPQALSPAPNIWNYEIQMQRNPVPPDPYTLPGSSYQYSTQCEDYDPACSGYTINGYCDGDAIGFSNDYLMKMCKKSCNLCKTEQDYTSGGIWIKRDEIPKRTDNIQRKKAANSENRKERTKRGKKREKKKQENVKPVT</sequence>
<feature type="domain" description="VWFA" evidence="4">
    <location>
        <begin position="321"/>
        <end position="498"/>
    </location>
</feature>
<feature type="compositionally biased region" description="Basic residues" evidence="3">
    <location>
        <begin position="2057"/>
        <end position="2067"/>
    </location>
</feature>
<evidence type="ECO:0000256" key="3">
    <source>
        <dbReference type="SAM" id="MobiDB-lite"/>
    </source>
</evidence>
<feature type="domain" description="VWFA" evidence="4">
    <location>
        <begin position="643"/>
        <end position="818"/>
    </location>
</feature>
<feature type="compositionally biased region" description="Polar residues" evidence="3">
    <location>
        <begin position="1607"/>
        <end position="1617"/>
    </location>
</feature>
<feature type="domain" description="VWFA" evidence="4">
    <location>
        <begin position="1628"/>
        <end position="1806"/>
    </location>
</feature>
<evidence type="ECO:0000256" key="1">
    <source>
        <dbReference type="ARBA" id="ARBA00022656"/>
    </source>
</evidence>
<gene>
    <name evidence="6" type="ORF">PMEA_00008969</name>
</gene>
<dbReference type="SUPFAM" id="SSF53300">
    <property type="entry name" value="vWA-like"/>
    <property type="match status" value="8"/>
</dbReference>
<dbReference type="CDD" id="cd01450">
    <property type="entry name" value="vWFA_subfamily_ECM"/>
    <property type="match status" value="4"/>
</dbReference>
<evidence type="ECO:0000313" key="7">
    <source>
        <dbReference type="Proteomes" id="UP001159428"/>
    </source>
</evidence>
<comment type="caution">
    <text evidence="2">Lacks conserved residue(s) required for the propagation of feature annotation.</text>
</comment>
<feature type="non-terminal residue" evidence="6">
    <location>
        <position position="1"/>
    </location>
</feature>
<proteinExistence type="predicted"/>
<feature type="domain" description="VWFA" evidence="4">
    <location>
        <begin position="837"/>
        <end position="1018"/>
    </location>
</feature>
<feature type="domain" description="VWFA" evidence="4">
    <location>
        <begin position="113"/>
        <end position="286"/>
    </location>
</feature>
<dbReference type="GO" id="GO:0090729">
    <property type="term" value="F:toxin activity"/>
    <property type="evidence" value="ECO:0007669"/>
    <property type="project" value="UniProtKB-KW"/>
</dbReference>
<dbReference type="PROSITE" id="PS50234">
    <property type="entry name" value="VWFA"/>
    <property type="match status" value="8"/>
</dbReference>
<feature type="domain" description="ShKT" evidence="5">
    <location>
        <begin position="1980"/>
        <end position="2019"/>
    </location>
</feature>
<dbReference type="Pfam" id="PF00092">
    <property type="entry name" value="VWA"/>
    <property type="match status" value="8"/>
</dbReference>
<dbReference type="PROSITE" id="PS51670">
    <property type="entry name" value="SHKT"/>
    <property type="match status" value="1"/>
</dbReference>
<dbReference type="InterPro" id="IPR003582">
    <property type="entry name" value="ShKT_dom"/>
</dbReference>
<dbReference type="InterPro" id="IPR002035">
    <property type="entry name" value="VWF_A"/>
</dbReference>
<reference evidence="6 7" key="1">
    <citation type="submission" date="2022-05" db="EMBL/GenBank/DDBJ databases">
        <authorList>
            <consortium name="Genoscope - CEA"/>
            <person name="William W."/>
        </authorList>
    </citation>
    <scope>NUCLEOTIDE SEQUENCE [LARGE SCALE GENOMIC DNA]</scope>
</reference>
<dbReference type="EMBL" id="CALNXJ010000018">
    <property type="protein sequence ID" value="CAH3120961.1"/>
    <property type="molecule type" value="Genomic_DNA"/>
</dbReference>
<protein>
    <recommendedName>
        <fullName evidence="8">Collagen alpha-3(VI) chain</fullName>
    </recommendedName>
</protein>
<dbReference type="SMART" id="SM00327">
    <property type="entry name" value="VWA"/>
    <property type="match status" value="8"/>
</dbReference>
<dbReference type="InterPro" id="IPR050525">
    <property type="entry name" value="ECM_Assembly_Org"/>
</dbReference>
<dbReference type="PRINTS" id="PR00453">
    <property type="entry name" value="VWFADOMAIN"/>
</dbReference>
<feature type="domain" description="VWFA" evidence="4">
    <location>
        <begin position="1224"/>
        <end position="1395"/>
    </location>
</feature>
<dbReference type="Proteomes" id="UP001159428">
    <property type="component" value="Unassembled WGS sequence"/>
</dbReference>
<evidence type="ECO:0000256" key="2">
    <source>
        <dbReference type="PROSITE-ProRule" id="PRU01005"/>
    </source>
</evidence>
<feature type="region of interest" description="Disordered" evidence="3">
    <location>
        <begin position="1596"/>
        <end position="1619"/>
    </location>
</feature>
<dbReference type="InterPro" id="IPR036465">
    <property type="entry name" value="vWFA_dom_sf"/>
</dbReference>
<keyword evidence="7" id="KW-1185">Reference proteome</keyword>
<evidence type="ECO:0000259" key="5">
    <source>
        <dbReference type="PROSITE" id="PS51670"/>
    </source>
</evidence>
<evidence type="ECO:0008006" key="8">
    <source>
        <dbReference type="Google" id="ProtNLM"/>
    </source>
</evidence>
<evidence type="ECO:0000259" key="4">
    <source>
        <dbReference type="PROSITE" id="PS50234"/>
    </source>
</evidence>